<proteinExistence type="predicted"/>
<protein>
    <recommendedName>
        <fullName evidence="3">DUF3375 domain-containing protein</fullName>
    </recommendedName>
</protein>
<dbReference type="RefSeq" id="WP_008433640.1">
    <property type="nucleotide sequence ID" value="NZ_LVJS01000048.1"/>
</dbReference>
<dbReference type="InterPro" id="IPR021804">
    <property type="entry name" value="DUF3375"/>
</dbReference>
<accession>A0A154QG76</accession>
<dbReference type="AlphaFoldDB" id="A0A154QG76"/>
<evidence type="ECO:0000313" key="2">
    <source>
        <dbReference type="Proteomes" id="UP000076131"/>
    </source>
</evidence>
<dbReference type="Pfam" id="PF11855">
    <property type="entry name" value="DUF3375"/>
    <property type="match status" value="1"/>
</dbReference>
<organism evidence="1 2">
    <name type="scientific">Rhodanobacter thiooxydans</name>
    <dbReference type="NCBI Taxonomy" id="416169"/>
    <lineage>
        <taxon>Bacteria</taxon>
        <taxon>Pseudomonadati</taxon>
        <taxon>Pseudomonadota</taxon>
        <taxon>Gammaproteobacteria</taxon>
        <taxon>Lysobacterales</taxon>
        <taxon>Rhodanobacteraceae</taxon>
        <taxon>Rhodanobacter</taxon>
    </lineage>
</organism>
<sequence>MKTRARIATWQRLRQQPTWKLLAADNAPLIGALLQALLLDGERQLPASLLHERLARELDELRTHGHAAPRAAQAYVAEWLAAGWLERRFPAGASEEQYELTAPAIAALRFLGSLDASRSVATESRLALVIQQLVQLARQTDADPHSRLGELLAERERIDAQIAAVSEGRVDVLDDTRALERAREVIALADELAEDFRHVRDDFQQLDREFRERIIDDERQRGEMLEALFAGVDVIAESESGRSFDAFWRLLTDAEQSGQLEAAVDAVTSRPFARALDRRERSFLLHLTRTLLDRGGHVHDVLQHFARSLKGFVQSRAYLEQRRLHQLLKQAQAEALKLRDRVRSNQGIDYTLTLSSARLHSLSRWRLNDPRTGQVDGSIVRADGAAISLDSVGELVAQSEIDFRSLKQRVRALLAERAQCSVGAVLEHYPAEQGLGSVVGYVALGSRHGMLVADRHESVSWRGEDGRERRARIPLLYFLKEKRDELV</sequence>
<evidence type="ECO:0000313" key="1">
    <source>
        <dbReference type="EMBL" id="KZC23283.1"/>
    </source>
</evidence>
<dbReference type="EMBL" id="LVJS01000048">
    <property type="protein sequence ID" value="KZC23283.1"/>
    <property type="molecule type" value="Genomic_DNA"/>
</dbReference>
<reference evidence="1 2" key="1">
    <citation type="journal article" date="2016" name="MBio">
        <title>Lateral Gene Transfer in a Heavy Metal-Contaminated-Groundwater Microbial Community.</title>
        <authorList>
            <person name="Hemme C.L."/>
            <person name="Green S.J."/>
            <person name="Rishishwar L."/>
            <person name="Prakash O."/>
            <person name="Pettenato A."/>
            <person name="Chakraborty R."/>
            <person name="Deutschbauer A.M."/>
            <person name="Van Nostrand J.D."/>
            <person name="Wu L."/>
            <person name="He Z."/>
            <person name="Jordan I.K."/>
            <person name="Hazen T.C."/>
            <person name="Arkin A.P."/>
            <person name="Kostka J.E."/>
            <person name="Zhou J."/>
        </authorList>
    </citation>
    <scope>NUCLEOTIDE SEQUENCE [LARGE SCALE GENOMIC DNA]</scope>
    <source>
        <strain evidence="1 2">FW104-T7</strain>
    </source>
</reference>
<name>A0A154QG76_9GAMM</name>
<evidence type="ECO:0008006" key="3">
    <source>
        <dbReference type="Google" id="ProtNLM"/>
    </source>
</evidence>
<keyword evidence="2" id="KW-1185">Reference proteome</keyword>
<comment type="caution">
    <text evidence="1">The sequence shown here is derived from an EMBL/GenBank/DDBJ whole genome shotgun (WGS) entry which is preliminary data.</text>
</comment>
<gene>
    <name evidence="1" type="ORF">RHOFW104T7_14710</name>
</gene>
<dbReference type="Proteomes" id="UP000076131">
    <property type="component" value="Unassembled WGS sequence"/>
</dbReference>
<dbReference type="eggNOG" id="COG4942">
    <property type="taxonomic scope" value="Bacteria"/>
</dbReference>
<dbReference type="STRING" id="416169.RHOFW104T7_14710"/>